<dbReference type="PROSITE" id="PS50113">
    <property type="entry name" value="PAC"/>
    <property type="match status" value="1"/>
</dbReference>
<dbReference type="PROSITE" id="PS50883">
    <property type="entry name" value="EAL"/>
    <property type="match status" value="1"/>
</dbReference>
<proteinExistence type="predicted"/>
<dbReference type="SMART" id="SM00052">
    <property type="entry name" value="EAL"/>
    <property type="match status" value="1"/>
</dbReference>
<dbReference type="PROSITE" id="PS50887">
    <property type="entry name" value="GGDEF"/>
    <property type="match status" value="1"/>
</dbReference>
<dbReference type="NCBIfam" id="TIGR00229">
    <property type="entry name" value="sensory_box"/>
    <property type="match status" value="1"/>
</dbReference>
<dbReference type="SUPFAM" id="SSF141868">
    <property type="entry name" value="EAL domain-like"/>
    <property type="match status" value="1"/>
</dbReference>
<feature type="domain" description="EAL" evidence="6">
    <location>
        <begin position="605"/>
        <end position="859"/>
    </location>
</feature>
<sequence length="863" mass="95617">MIAATRPAGWQLAERCLLFLLCAVVWLPAAAQQLRIGVYENEPKVFTDASGAAAGIFVDLARELAEREGWILEFVSCEWDVCLQALQSGELDLLPDVAYSDERAQSYDFHERAVLHSWSQIYGREESGLLSLFQLQGKRVAVLRDSVQHDTFEELAHSFGVELQLVPASDLTQAFALTASGEADAAIANHRYGLLYGPRLGLEPTPIIFSPAELYFATGQGRHVEILGAIDRALADWRGDERSPYYEVLRRWETPHRQPLVPVEFWWGLGGAVALMLAALVAAALLRRQVRAKTRRLQESESKLATILDTVGAYIFIKDTELRYVYANRQTQELFGKPLEEIIGKGDEAFFDAATVVKVEADDRRVIEAGEEVTSEGTCLNADGTEPRTLLAIKIPLYNTKGRIYGICGIATDISERKRNEEAIYRLAYFDTLTGLPNRSLLMKQLREALSAGAAQSVQGLIYIDLDDFKDLNDIQGHEAGDVLLREVALRLNHLVESEEQPARLGGDEFAIVLKGLPVDPDLARREAERFAQRILAVLNKAYILGEYRHHGTCSIGIALAEEPGEGAAEELLKRAEQAMYQAKQAGRNTVRFFSAEVRAAIAARIEMEGDLRTALREEQFRLVYQPQVDDEQRIIGAEALIRWDNPQRGEISPGEFIPVAESSGLILGIGRWVLRTACRQLALWENDAAMAHLVLAVNVSTRQFRSADFVDDLLAIIHETSASPSRLKLELTETVLIEELEEAAARITELSRLGVKVALDDFGTGYSSLAYLKLLPLAQLKIDQSFVRDVLSDPVAAAIARSIVGLGESLEVEVIAEGVETAEQQEFLFGIGCRLYQGYLFGRPAEVAALERLVGRPQSTES</sequence>
<dbReference type="SUPFAM" id="SSF55785">
    <property type="entry name" value="PYP-like sensor domain (PAS domain)"/>
    <property type="match status" value="1"/>
</dbReference>
<dbReference type="InterPro" id="IPR043128">
    <property type="entry name" value="Rev_trsase/Diguanyl_cyclase"/>
</dbReference>
<dbReference type="InterPro" id="IPR000014">
    <property type="entry name" value="PAS"/>
</dbReference>
<dbReference type="CDD" id="cd01949">
    <property type="entry name" value="GGDEF"/>
    <property type="match status" value="1"/>
</dbReference>
<dbReference type="Pfam" id="PF00497">
    <property type="entry name" value="SBP_bac_3"/>
    <property type="match status" value="1"/>
</dbReference>
<dbReference type="Gene3D" id="3.30.450.20">
    <property type="entry name" value="PAS domain"/>
    <property type="match status" value="1"/>
</dbReference>
<dbReference type="InterPro" id="IPR000700">
    <property type="entry name" value="PAS-assoc_C"/>
</dbReference>
<reference evidence="9 11" key="1">
    <citation type="submission" date="2020-05" db="EMBL/GenBank/DDBJ databases">
        <title>Comparative genomic analysis of denitrifying bacteria from Halomonas genus.</title>
        <authorList>
            <person name="Wang L."/>
            <person name="Shao Z."/>
        </authorList>
    </citation>
    <scope>NUCLEOTIDE SEQUENCE [LARGE SCALE GENOMIC DNA]</scope>
    <source>
        <strain evidence="9 11">DSM 17331</strain>
    </source>
</reference>
<dbReference type="PROSITE" id="PS50112">
    <property type="entry name" value="PAS"/>
    <property type="match status" value="1"/>
</dbReference>
<evidence type="ECO:0000256" key="3">
    <source>
        <dbReference type="SAM" id="Phobius"/>
    </source>
</evidence>
<reference evidence="8 10" key="2">
    <citation type="submission" date="2020-07" db="EMBL/GenBank/DDBJ databases">
        <title>Identification of Halomonas strains.</title>
        <authorList>
            <person name="Xiao Z."/>
            <person name="Shen J."/>
        </authorList>
    </citation>
    <scope>NUCLEOTIDE SEQUENCE [LARGE SCALE GENOMIC DNA]</scope>
    <source>
        <strain evidence="8 10">DSM 17331</strain>
    </source>
</reference>
<dbReference type="SMART" id="SM00062">
    <property type="entry name" value="PBPb"/>
    <property type="match status" value="1"/>
</dbReference>
<dbReference type="InterPro" id="IPR001633">
    <property type="entry name" value="EAL_dom"/>
</dbReference>
<evidence type="ECO:0000256" key="1">
    <source>
        <dbReference type="ARBA" id="ARBA00012282"/>
    </source>
</evidence>
<dbReference type="Pfam" id="PF00990">
    <property type="entry name" value="GGDEF"/>
    <property type="match status" value="1"/>
</dbReference>
<dbReference type="InterPro" id="IPR035965">
    <property type="entry name" value="PAS-like_dom_sf"/>
</dbReference>
<dbReference type="Gene3D" id="3.30.70.270">
    <property type="match status" value="1"/>
</dbReference>
<feature type="domain" description="GGDEF" evidence="7">
    <location>
        <begin position="457"/>
        <end position="596"/>
    </location>
</feature>
<dbReference type="InterPro" id="IPR035919">
    <property type="entry name" value="EAL_sf"/>
</dbReference>
<evidence type="ECO:0000259" key="4">
    <source>
        <dbReference type="PROSITE" id="PS50112"/>
    </source>
</evidence>
<dbReference type="InterPro" id="IPR013656">
    <property type="entry name" value="PAS_4"/>
</dbReference>
<dbReference type="EC" id="3.1.4.52" evidence="1"/>
<dbReference type="AlphaFoldDB" id="A0A7W0AFY7"/>
<dbReference type="Gene3D" id="3.40.190.10">
    <property type="entry name" value="Periplasmic binding protein-like II"/>
    <property type="match status" value="2"/>
</dbReference>
<evidence type="ECO:0000313" key="9">
    <source>
        <dbReference type="EMBL" id="MCG6663779.1"/>
    </source>
</evidence>
<feature type="transmembrane region" description="Helical" evidence="3">
    <location>
        <begin position="265"/>
        <end position="286"/>
    </location>
</feature>
<evidence type="ECO:0000313" key="8">
    <source>
        <dbReference type="EMBL" id="MBA2781074.1"/>
    </source>
</evidence>
<keyword evidence="3" id="KW-1133">Transmembrane helix</keyword>
<dbReference type="SMART" id="SM00091">
    <property type="entry name" value="PAS"/>
    <property type="match status" value="1"/>
</dbReference>
<name>A0A7W0AFY7_9GAMM</name>
<dbReference type="SUPFAM" id="SSF55073">
    <property type="entry name" value="Nucleotide cyclase"/>
    <property type="match status" value="1"/>
</dbReference>
<dbReference type="FunFam" id="3.20.20.450:FF:000001">
    <property type="entry name" value="Cyclic di-GMP phosphodiesterase yahA"/>
    <property type="match status" value="1"/>
</dbReference>
<dbReference type="CDD" id="cd00130">
    <property type="entry name" value="PAS"/>
    <property type="match status" value="1"/>
</dbReference>
<feature type="domain" description="PAC" evidence="5">
    <location>
        <begin position="373"/>
        <end position="426"/>
    </location>
</feature>
<dbReference type="EMBL" id="JABFUB010000033">
    <property type="protein sequence ID" value="MCG6663779.1"/>
    <property type="molecule type" value="Genomic_DNA"/>
</dbReference>
<evidence type="ECO:0000256" key="2">
    <source>
        <dbReference type="ARBA" id="ARBA00022636"/>
    </source>
</evidence>
<dbReference type="NCBIfam" id="TIGR00254">
    <property type="entry name" value="GGDEF"/>
    <property type="match status" value="1"/>
</dbReference>
<dbReference type="CDD" id="cd01948">
    <property type="entry name" value="EAL"/>
    <property type="match status" value="1"/>
</dbReference>
<evidence type="ECO:0000259" key="7">
    <source>
        <dbReference type="PROSITE" id="PS50887"/>
    </source>
</evidence>
<dbReference type="RefSeq" id="WP_181516946.1">
    <property type="nucleotide sequence ID" value="NZ_JABFUB010000033.1"/>
</dbReference>
<keyword evidence="11" id="KW-1185">Reference proteome</keyword>
<protein>
    <recommendedName>
        <fullName evidence="1">cyclic-guanylate-specific phosphodiesterase</fullName>
        <ecNumber evidence="1">3.1.4.52</ecNumber>
    </recommendedName>
</protein>
<dbReference type="SMART" id="SM00267">
    <property type="entry name" value="GGDEF"/>
    <property type="match status" value="1"/>
</dbReference>
<evidence type="ECO:0000313" key="11">
    <source>
        <dbReference type="Proteomes" id="UP000814353"/>
    </source>
</evidence>
<keyword evidence="2" id="KW-0973">c-di-GMP</keyword>
<organism evidence="8 10">
    <name type="scientific">Billgrantia kenyensis</name>
    <dbReference type="NCBI Taxonomy" id="321266"/>
    <lineage>
        <taxon>Bacteria</taxon>
        <taxon>Pseudomonadati</taxon>
        <taxon>Pseudomonadota</taxon>
        <taxon>Gammaproteobacteria</taxon>
        <taxon>Oceanospirillales</taxon>
        <taxon>Halomonadaceae</taxon>
        <taxon>Billgrantia</taxon>
    </lineage>
</organism>
<feature type="domain" description="PAS" evidence="4">
    <location>
        <begin position="300"/>
        <end position="345"/>
    </location>
</feature>
<dbReference type="InterPro" id="IPR052155">
    <property type="entry name" value="Biofilm_reg_signaling"/>
</dbReference>
<comment type="caution">
    <text evidence="8">The sequence shown here is derived from an EMBL/GenBank/DDBJ whole genome shotgun (WGS) entry which is preliminary data.</text>
</comment>
<dbReference type="PANTHER" id="PTHR44757:SF2">
    <property type="entry name" value="BIOFILM ARCHITECTURE MAINTENANCE PROTEIN MBAA"/>
    <property type="match status" value="1"/>
</dbReference>
<evidence type="ECO:0000313" key="10">
    <source>
        <dbReference type="Proteomes" id="UP000518091"/>
    </source>
</evidence>
<keyword evidence="3" id="KW-0812">Transmembrane</keyword>
<dbReference type="Pfam" id="PF08448">
    <property type="entry name" value="PAS_4"/>
    <property type="match status" value="1"/>
</dbReference>
<dbReference type="EMBL" id="JACEFT010000044">
    <property type="protein sequence ID" value="MBA2781074.1"/>
    <property type="molecule type" value="Genomic_DNA"/>
</dbReference>
<dbReference type="GO" id="GO:0071111">
    <property type="term" value="F:cyclic-guanylate-specific phosphodiesterase activity"/>
    <property type="evidence" value="ECO:0007669"/>
    <property type="project" value="UniProtKB-EC"/>
</dbReference>
<dbReference type="InterPro" id="IPR029787">
    <property type="entry name" value="Nucleotide_cyclase"/>
</dbReference>
<dbReference type="Proteomes" id="UP000814353">
    <property type="component" value="Unassembled WGS sequence"/>
</dbReference>
<dbReference type="InterPro" id="IPR001638">
    <property type="entry name" value="Solute-binding_3/MltF_N"/>
</dbReference>
<gene>
    <name evidence="8" type="ORF">H1D44_19525</name>
    <name evidence="9" type="ORF">HOP48_19815</name>
</gene>
<evidence type="ECO:0000259" key="6">
    <source>
        <dbReference type="PROSITE" id="PS50883"/>
    </source>
</evidence>
<dbReference type="Gene3D" id="3.20.20.450">
    <property type="entry name" value="EAL domain"/>
    <property type="match status" value="1"/>
</dbReference>
<accession>A0A7W0AFY7</accession>
<keyword evidence="3" id="KW-0472">Membrane</keyword>
<dbReference type="Pfam" id="PF00563">
    <property type="entry name" value="EAL"/>
    <property type="match status" value="1"/>
</dbReference>
<dbReference type="PANTHER" id="PTHR44757">
    <property type="entry name" value="DIGUANYLATE CYCLASE DGCP"/>
    <property type="match status" value="1"/>
</dbReference>
<dbReference type="Proteomes" id="UP000518091">
    <property type="component" value="Unassembled WGS sequence"/>
</dbReference>
<dbReference type="SUPFAM" id="SSF53850">
    <property type="entry name" value="Periplasmic binding protein-like II"/>
    <property type="match status" value="1"/>
</dbReference>
<evidence type="ECO:0000259" key="5">
    <source>
        <dbReference type="PROSITE" id="PS50113"/>
    </source>
</evidence>
<dbReference type="InterPro" id="IPR000160">
    <property type="entry name" value="GGDEF_dom"/>
</dbReference>